<gene>
    <name evidence="3" type="ORF">A1507_15235</name>
</gene>
<sequence>MNAIQLLVIDAQNDFCDRPFGSLLPALPVPGAYQDCLRLVRLIDRLADAIDSVVVTLDLHHSIDLAHHTMWRDANGAVPPPFTQVTAADLRSGRYRTLTAQISADAERYVLQYLQNLEQQGLALTLWPPHCLVGSAGANLNAELAGALQRWETKRLTPIDVIEKGLNIWTENFSALKAVIPYPGDADTDLNRHLLDLLAGADSVWVAGQASSHCVRQTVLDLLLYGPADVAERLTLLTDCMSPVPGCAALAEQFFNDVRQRGVRLAASSEIGLVRP</sequence>
<reference evidence="3 4" key="1">
    <citation type="submission" date="2016-03" db="EMBL/GenBank/DDBJ databases">
        <authorList>
            <person name="Ploux O."/>
        </authorList>
    </citation>
    <scope>NUCLEOTIDE SEQUENCE [LARGE SCALE GENOMIC DNA]</scope>
    <source>
        <strain evidence="3 4">R-45378</strain>
    </source>
</reference>
<comment type="similarity">
    <text evidence="1">Belongs to the isochorismatase family.</text>
</comment>
<dbReference type="SUPFAM" id="SSF52499">
    <property type="entry name" value="Isochorismatase-like hydrolases"/>
    <property type="match status" value="1"/>
</dbReference>
<dbReference type="EMBL" id="LUUJ01000087">
    <property type="protein sequence ID" value="OAI14642.1"/>
    <property type="molecule type" value="Genomic_DNA"/>
</dbReference>
<evidence type="ECO:0000256" key="2">
    <source>
        <dbReference type="ARBA" id="ARBA00022801"/>
    </source>
</evidence>
<proteinExistence type="inferred from homology"/>
<dbReference type="PANTHER" id="PTHR11080:SF2">
    <property type="entry name" value="LD05707P"/>
    <property type="match status" value="1"/>
</dbReference>
<evidence type="ECO:0000313" key="3">
    <source>
        <dbReference type="EMBL" id="OAI14642.1"/>
    </source>
</evidence>
<dbReference type="RefSeq" id="WP_064041102.1">
    <property type="nucleotide sequence ID" value="NZ_LUUJ01000087.1"/>
</dbReference>
<name>A0A177N9T2_9GAMM</name>
<dbReference type="Gene3D" id="3.40.50.850">
    <property type="entry name" value="Isochorismatase-like"/>
    <property type="match status" value="1"/>
</dbReference>
<dbReference type="InterPro" id="IPR036380">
    <property type="entry name" value="Isochorismatase-like_sf"/>
</dbReference>
<dbReference type="GO" id="GO:0016787">
    <property type="term" value="F:hydrolase activity"/>
    <property type="evidence" value="ECO:0007669"/>
    <property type="project" value="UniProtKB-KW"/>
</dbReference>
<accession>A0A177N9T2</accession>
<dbReference type="InterPro" id="IPR052347">
    <property type="entry name" value="Isochorismatase_Nicotinamidase"/>
</dbReference>
<protein>
    <recommendedName>
        <fullName evidence="5">Isochorismatase-like domain-containing protein</fullName>
    </recommendedName>
</protein>
<dbReference type="OrthoDB" id="9791276at2"/>
<dbReference type="AlphaFoldDB" id="A0A177N9T2"/>
<dbReference type="Proteomes" id="UP000077857">
    <property type="component" value="Unassembled WGS sequence"/>
</dbReference>
<evidence type="ECO:0008006" key="5">
    <source>
        <dbReference type="Google" id="ProtNLM"/>
    </source>
</evidence>
<dbReference type="PANTHER" id="PTHR11080">
    <property type="entry name" value="PYRAZINAMIDASE/NICOTINAMIDASE"/>
    <property type="match status" value="1"/>
</dbReference>
<evidence type="ECO:0000313" key="4">
    <source>
        <dbReference type="Proteomes" id="UP000077857"/>
    </source>
</evidence>
<evidence type="ECO:0000256" key="1">
    <source>
        <dbReference type="ARBA" id="ARBA00006336"/>
    </source>
</evidence>
<organism evidence="3 4">
    <name type="scientific">Methylomonas koyamae</name>
    <dbReference type="NCBI Taxonomy" id="702114"/>
    <lineage>
        <taxon>Bacteria</taxon>
        <taxon>Pseudomonadati</taxon>
        <taxon>Pseudomonadota</taxon>
        <taxon>Gammaproteobacteria</taxon>
        <taxon>Methylococcales</taxon>
        <taxon>Methylococcaceae</taxon>
        <taxon>Methylomonas</taxon>
    </lineage>
</organism>
<comment type="caution">
    <text evidence="3">The sequence shown here is derived from an EMBL/GenBank/DDBJ whole genome shotgun (WGS) entry which is preliminary data.</text>
</comment>
<keyword evidence="2" id="KW-0378">Hydrolase</keyword>